<accession>A0A6I2L270</accession>
<keyword evidence="2" id="KW-0812">Transmembrane</keyword>
<evidence type="ECO:0000256" key="2">
    <source>
        <dbReference type="RuleBase" id="RU362097"/>
    </source>
</evidence>
<dbReference type="GO" id="GO:0015562">
    <property type="term" value="F:efflux transmembrane transporter activity"/>
    <property type="evidence" value="ECO:0007669"/>
    <property type="project" value="InterPro"/>
</dbReference>
<keyword evidence="2" id="KW-0564">Palmitate</keyword>
<dbReference type="NCBIfam" id="TIGR01845">
    <property type="entry name" value="outer_NodT"/>
    <property type="match status" value="1"/>
</dbReference>
<keyword evidence="2" id="KW-0449">Lipoprotein</keyword>
<dbReference type="AlphaFoldDB" id="A0A6I2L270"/>
<evidence type="ECO:0000313" key="4">
    <source>
        <dbReference type="EMBL" id="MRW91337.1"/>
    </source>
</evidence>
<dbReference type="Gene3D" id="2.20.200.10">
    <property type="entry name" value="Outer membrane efflux proteins (OEP)"/>
    <property type="match status" value="1"/>
</dbReference>
<dbReference type="Gene3D" id="1.20.1600.10">
    <property type="entry name" value="Outer membrane efflux proteins (OEP)"/>
    <property type="match status" value="1"/>
</dbReference>
<dbReference type="PANTHER" id="PTHR30203:SF25">
    <property type="entry name" value="OUTER MEMBRANE PROTEIN-RELATED"/>
    <property type="match status" value="1"/>
</dbReference>
<keyword evidence="2" id="KW-0472">Membrane</keyword>
<name>A0A6I2L270_9BURK</name>
<evidence type="ECO:0000256" key="1">
    <source>
        <dbReference type="ARBA" id="ARBA00007613"/>
    </source>
</evidence>
<dbReference type="SUPFAM" id="SSF56954">
    <property type="entry name" value="Outer membrane efflux proteins (OEP)"/>
    <property type="match status" value="1"/>
</dbReference>
<comment type="caution">
    <text evidence="4">The sequence shown here is derived from an EMBL/GenBank/DDBJ whole genome shotgun (WGS) entry which is preliminary data.</text>
</comment>
<dbReference type="PROSITE" id="PS51257">
    <property type="entry name" value="PROKAR_LIPOPROTEIN"/>
    <property type="match status" value="1"/>
</dbReference>
<dbReference type="RefSeq" id="WP_154377626.1">
    <property type="nucleotide sequence ID" value="NZ_WKJK01000007.1"/>
</dbReference>
<comment type="subcellular location">
    <subcellularLocation>
        <location evidence="2">Cell membrane</location>
        <topology evidence="2">Lipid-anchor</topology>
    </subcellularLocation>
</comment>
<organism evidence="4 5">
    <name type="scientific">Duganella guangzhouensis</name>
    <dbReference type="NCBI Taxonomy" id="2666084"/>
    <lineage>
        <taxon>Bacteria</taxon>
        <taxon>Pseudomonadati</taxon>
        <taxon>Pseudomonadota</taxon>
        <taxon>Betaproteobacteria</taxon>
        <taxon>Burkholderiales</taxon>
        <taxon>Oxalobacteraceae</taxon>
        <taxon>Telluria group</taxon>
        <taxon>Duganella</taxon>
    </lineage>
</organism>
<dbReference type="InterPro" id="IPR010131">
    <property type="entry name" value="MdtP/NodT-like"/>
</dbReference>
<comment type="similarity">
    <text evidence="1 2">Belongs to the outer membrane factor (OMF) (TC 1.B.17) family.</text>
</comment>
<sequence length="505" mass="53146">MSARPHPASAGRLQPRPTLTTTLATLLIATLTGCTTLGPDFQPPTAQLPAAWPAQQSAAGAVDLLWWHSFGDPLLPSLIARATADNLDLQTATSRLEQARAARTSIAGAQQPELNATLDAARARNSQIGLLDPSGLNGTHPYTVGNAGLSASWELDLWGRVRRTVETADAQVEAAQEQRHAVLLAVAAETAHAYIQLRATQSLSALTQKNLDIARDSARLTALRRQEGVATELDVARAAAQVATIEARLPALAQREHQLISALGLLLAQPPQALSKELSKELTTSAGDASEAGDHALSTIPAGPQLTALGLPSELAQRRPDIRRASAVLHAATAGIGAAQADFYPRISLGASVGSQAMQLSELGSWDSRSFGIGPSISLPLFDRGRRAGTLALSAARQQEAALAYRKTVLTAWHEVDEAANAVRAQQQRQQGLTTATGQTRRALGYAQQQYQAGSVDFLNVLSAQDALLSTEAALTESRAAAALAQVDLYKALGGGWQEHGKLSP</sequence>
<reference evidence="4 5" key="1">
    <citation type="submission" date="2019-11" db="EMBL/GenBank/DDBJ databases">
        <title>Novel species isolated from a subtropical stream in China.</title>
        <authorList>
            <person name="Lu H."/>
        </authorList>
    </citation>
    <scope>NUCLEOTIDE SEQUENCE [LARGE SCALE GENOMIC DNA]</scope>
    <source>
        <strain evidence="4 5">FT80W</strain>
    </source>
</reference>
<dbReference type="GO" id="GO:0005886">
    <property type="term" value="C:plasma membrane"/>
    <property type="evidence" value="ECO:0007669"/>
    <property type="project" value="UniProtKB-SubCell"/>
</dbReference>
<dbReference type="Pfam" id="PF02321">
    <property type="entry name" value="OEP"/>
    <property type="match status" value="2"/>
</dbReference>
<dbReference type="Proteomes" id="UP000433309">
    <property type="component" value="Unassembled WGS sequence"/>
</dbReference>
<keyword evidence="5" id="KW-1185">Reference proteome</keyword>
<dbReference type="PANTHER" id="PTHR30203">
    <property type="entry name" value="OUTER MEMBRANE CATION EFFLUX PROTEIN"/>
    <property type="match status" value="1"/>
</dbReference>
<feature type="region of interest" description="Disordered" evidence="3">
    <location>
        <begin position="278"/>
        <end position="297"/>
    </location>
</feature>
<dbReference type="InterPro" id="IPR003423">
    <property type="entry name" value="OMP_efflux"/>
</dbReference>
<evidence type="ECO:0000256" key="3">
    <source>
        <dbReference type="SAM" id="MobiDB-lite"/>
    </source>
</evidence>
<proteinExistence type="inferred from homology"/>
<evidence type="ECO:0000313" key="5">
    <source>
        <dbReference type="Proteomes" id="UP000433309"/>
    </source>
</evidence>
<gene>
    <name evidence="4" type="ORF">GJ699_15200</name>
</gene>
<dbReference type="EMBL" id="WKJK01000007">
    <property type="protein sequence ID" value="MRW91337.1"/>
    <property type="molecule type" value="Genomic_DNA"/>
</dbReference>
<keyword evidence="2" id="KW-1134">Transmembrane beta strand</keyword>
<protein>
    <submittedName>
        <fullName evidence="4">Efflux transporter outer membrane subunit</fullName>
    </submittedName>
</protein>